<feature type="modified residue" description="4-aspartylphosphate" evidence="2">
    <location>
        <position position="55"/>
    </location>
</feature>
<dbReference type="Gene3D" id="3.40.50.2300">
    <property type="match status" value="1"/>
</dbReference>
<dbReference type="SMART" id="SM00448">
    <property type="entry name" value="REC"/>
    <property type="match status" value="1"/>
</dbReference>
<dbReference type="EMBL" id="MEXR01000019">
    <property type="protein sequence ID" value="OGD09886.1"/>
    <property type="molecule type" value="Genomic_DNA"/>
</dbReference>
<keyword evidence="1 2" id="KW-0597">Phosphoprotein</keyword>
<dbReference type="AlphaFoldDB" id="A0A1F4ZVK8"/>
<sequence>MSDSWKVLIVEDDEVLVKMYRKKFEALGWEVDVARNGKEGLVKIKSFRPTVVLMDIMMPEMDGMTALQQAKADPEIKDTHIIMLTNLSTADDAVEAMKCGALDYMVKSDYTPSQVVEKVKKVLESKI</sequence>
<comment type="caution">
    <text evidence="4">The sequence shown here is derived from an EMBL/GenBank/DDBJ whole genome shotgun (WGS) entry which is preliminary data.</text>
</comment>
<reference evidence="4 5" key="1">
    <citation type="journal article" date="2016" name="Nat. Commun.">
        <title>Thousands of microbial genomes shed light on interconnected biogeochemical processes in an aquifer system.</title>
        <authorList>
            <person name="Anantharaman K."/>
            <person name="Brown C.T."/>
            <person name="Hug L.A."/>
            <person name="Sharon I."/>
            <person name="Castelle C.J."/>
            <person name="Probst A.J."/>
            <person name="Thomas B.C."/>
            <person name="Singh A."/>
            <person name="Wilkins M.J."/>
            <person name="Karaoz U."/>
            <person name="Brodie E.L."/>
            <person name="Williams K.H."/>
            <person name="Hubbard S.S."/>
            <person name="Banfield J.F."/>
        </authorList>
    </citation>
    <scope>NUCLEOTIDE SEQUENCE [LARGE SCALE GENOMIC DNA]</scope>
</reference>
<evidence type="ECO:0000256" key="2">
    <source>
        <dbReference type="PROSITE-ProRule" id="PRU00169"/>
    </source>
</evidence>
<feature type="domain" description="Response regulatory" evidence="3">
    <location>
        <begin position="6"/>
        <end position="122"/>
    </location>
</feature>
<gene>
    <name evidence="4" type="ORF">A2397_06195</name>
</gene>
<dbReference type="PANTHER" id="PTHR44591:SF23">
    <property type="entry name" value="CHEY SUBFAMILY"/>
    <property type="match status" value="1"/>
</dbReference>
<dbReference type="Proteomes" id="UP000176424">
    <property type="component" value="Unassembled WGS sequence"/>
</dbReference>
<evidence type="ECO:0000313" key="4">
    <source>
        <dbReference type="EMBL" id="OGD09886.1"/>
    </source>
</evidence>
<dbReference type="STRING" id="1797263.A2397_06195"/>
<dbReference type="InterPro" id="IPR001789">
    <property type="entry name" value="Sig_transdc_resp-reg_receiver"/>
</dbReference>
<proteinExistence type="predicted"/>
<dbReference type="GO" id="GO:0000160">
    <property type="term" value="P:phosphorelay signal transduction system"/>
    <property type="evidence" value="ECO:0007669"/>
    <property type="project" value="InterPro"/>
</dbReference>
<evidence type="ECO:0000313" key="5">
    <source>
        <dbReference type="Proteomes" id="UP000176424"/>
    </source>
</evidence>
<dbReference type="InterPro" id="IPR011006">
    <property type="entry name" value="CheY-like_superfamily"/>
</dbReference>
<dbReference type="SUPFAM" id="SSF52172">
    <property type="entry name" value="CheY-like"/>
    <property type="match status" value="1"/>
</dbReference>
<evidence type="ECO:0000256" key="1">
    <source>
        <dbReference type="ARBA" id="ARBA00022553"/>
    </source>
</evidence>
<protein>
    <recommendedName>
        <fullName evidence="3">Response regulatory domain-containing protein</fullName>
    </recommendedName>
</protein>
<organism evidence="4 5">
    <name type="scientific">Candidatus Amesbacteria bacterium RIFOXYB1_FULL_44_23</name>
    <dbReference type="NCBI Taxonomy" id="1797263"/>
    <lineage>
        <taxon>Bacteria</taxon>
        <taxon>Candidatus Amesiibacteriota</taxon>
    </lineage>
</organism>
<dbReference type="InterPro" id="IPR050595">
    <property type="entry name" value="Bact_response_regulator"/>
</dbReference>
<dbReference type="PROSITE" id="PS50110">
    <property type="entry name" value="RESPONSE_REGULATORY"/>
    <property type="match status" value="1"/>
</dbReference>
<accession>A0A1F4ZVK8</accession>
<dbReference type="Pfam" id="PF00072">
    <property type="entry name" value="Response_reg"/>
    <property type="match status" value="1"/>
</dbReference>
<dbReference type="CDD" id="cd00156">
    <property type="entry name" value="REC"/>
    <property type="match status" value="1"/>
</dbReference>
<name>A0A1F4ZVK8_9BACT</name>
<evidence type="ECO:0000259" key="3">
    <source>
        <dbReference type="PROSITE" id="PS50110"/>
    </source>
</evidence>
<dbReference type="PANTHER" id="PTHR44591">
    <property type="entry name" value="STRESS RESPONSE REGULATOR PROTEIN 1"/>
    <property type="match status" value="1"/>
</dbReference>